<gene>
    <name evidence="12 15" type="primary">purD</name>
    <name evidence="15" type="ORF">P4S50_16400</name>
</gene>
<evidence type="ECO:0000256" key="8">
    <source>
        <dbReference type="ARBA" id="ARBA00022840"/>
    </source>
</evidence>
<dbReference type="Gene3D" id="3.90.600.10">
    <property type="entry name" value="Phosphoribosylglycinamide synthetase, C-terminal domain"/>
    <property type="match status" value="1"/>
</dbReference>
<dbReference type="Gene3D" id="3.30.470.20">
    <property type="entry name" value="ATP-grasp fold, B domain"/>
    <property type="match status" value="1"/>
</dbReference>
<evidence type="ECO:0000313" key="16">
    <source>
        <dbReference type="Proteomes" id="UP001222800"/>
    </source>
</evidence>
<evidence type="ECO:0000256" key="13">
    <source>
        <dbReference type="PROSITE-ProRule" id="PRU00409"/>
    </source>
</evidence>
<dbReference type="GO" id="GO:0004637">
    <property type="term" value="F:phosphoribosylamine-glycine ligase activity"/>
    <property type="evidence" value="ECO:0007669"/>
    <property type="project" value="UniProtKB-EC"/>
</dbReference>
<dbReference type="SMART" id="SM01210">
    <property type="entry name" value="GARS_C"/>
    <property type="match status" value="1"/>
</dbReference>
<evidence type="ECO:0000259" key="14">
    <source>
        <dbReference type="PROSITE" id="PS50975"/>
    </source>
</evidence>
<name>A0ABY8EAG6_9FIRM</name>
<organism evidence="15 16">
    <name type="scientific">Tepidibacter hydrothermalis</name>
    <dbReference type="NCBI Taxonomy" id="3036126"/>
    <lineage>
        <taxon>Bacteria</taxon>
        <taxon>Bacillati</taxon>
        <taxon>Bacillota</taxon>
        <taxon>Clostridia</taxon>
        <taxon>Peptostreptococcales</taxon>
        <taxon>Peptostreptococcaceae</taxon>
        <taxon>Tepidibacter</taxon>
    </lineage>
</organism>
<dbReference type="InterPro" id="IPR000115">
    <property type="entry name" value="PRibGlycinamide_synth"/>
</dbReference>
<dbReference type="Pfam" id="PF02843">
    <property type="entry name" value="GARS_C"/>
    <property type="match status" value="1"/>
</dbReference>
<dbReference type="InterPro" id="IPR016185">
    <property type="entry name" value="PreATP-grasp_dom_sf"/>
</dbReference>
<protein>
    <recommendedName>
        <fullName evidence="4 12">Phosphoribosylamine--glycine ligase</fullName>
        <ecNumber evidence="4 12">6.3.4.13</ecNumber>
    </recommendedName>
    <alternativeName>
        <fullName evidence="12">GARS</fullName>
    </alternativeName>
    <alternativeName>
        <fullName evidence="10 12">Glycinamide ribonucleotide synthetase</fullName>
    </alternativeName>
    <alternativeName>
        <fullName evidence="11 12">Phosphoribosylglycinamide synthetase</fullName>
    </alternativeName>
</protein>
<keyword evidence="16" id="KW-1185">Reference proteome</keyword>
<dbReference type="SUPFAM" id="SSF52440">
    <property type="entry name" value="PreATP-grasp domain"/>
    <property type="match status" value="1"/>
</dbReference>
<comment type="cofactor">
    <cofactor evidence="2">
        <name>Mg(2+)</name>
        <dbReference type="ChEBI" id="CHEBI:18420"/>
    </cofactor>
</comment>
<evidence type="ECO:0000256" key="3">
    <source>
        <dbReference type="ARBA" id="ARBA00005174"/>
    </source>
</evidence>
<evidence type="ECO:0000256" key="1">
    <source>
        <dbReference type="ARBA" id="ARBA00001936"/>
    </source>
</evidence>
<dbReference type="NCBIfam" id="TIGR00877">
    <property type="entry name" value="purD"/>
    <property type="match status" value="1"/>
</dbReference>
<evidence type="ECO:0000256" key="7">
    <source>
        <dbReference type="ARBA" id="ARBA00022755"/>
    </source>
</evidence>
<feature type="domain" description="ATP-grasp" evidence="14">
    <location>
        <begin position="107"/>
        <end position="316"/>
    </location>
</feature>
<sequence>MKVLVVGSGGREHAICHKLLNEDKASKIYCAPGNAGISEIAEIVDIKDSDIDGLIDFAKKNDIDITIVGPELSLVMGIVDEFEKNNMKIFGPNKACALLEGSKSYSKEFMIKHDIPTAKYKEFNNLDEAIKNVGIYGYPVVVKADGLAAGKGVIIATCEKEAVDSLNDMMQNKKFGSAGEKVIIEEFLTGIETSILTFVDNETIVPMVSAKDHKKVFDHEVGPNTGGMGTFSPSDIYNEDLQTEIDNKILKPIIDGLKKDNLKYKGILFIGLMITNDGPKVLEFNVRFGDPETQVVLTRLESSLIDIIESILDNKLKDTDIKWSDKKTVCVMLTSGGYPNNYEKGKVINIGDLDEDIVLFHSGTKREKENLVTNGGRVIGVSAKADTLKEATKKVYTNIDKIYFDGMHYRRDIGECE</sequence>
<evidence type="ECO:0000256" key="6">
    <source>
        <dbReference type="ARBA" id="ARBA00022741"/>
    </source>
</evidence>
<evidence type="ECO:0000313" key="15">
    <source>
        <dbReference type="EMBL" id="WFD09936.1"/>
    </source>
</evidence>
<dbReference type="Proteomes" id="UP001222800">
    <property type="component" value="Chromosome"/>
</dbReference>
<dbReference type="Gene3D" id="3.30.1490.20">
    <property type="entry name" value="ATP-grasp fold, A domain"/>
    <property type="match status" value="1"/>
</dbReference>
<accession>A0ABY8EAG6</accession>
<keyword evidence="8 13" id="KW-0067">ATP-binding</keyword>
<dbReference type="EMBL" id="CP120733">
    <property type="protein sequence ID" value="WFD09936.1"/>
    <property type="molecule type" value="Genomic_DNA"/>
</dbReference>
<keyword evidence="6 13" id="KW-0547">Nucleotide-binding</keyword>
<dbReference type="PANTHER" id="PTHR43472:SF1">
    <property type="entry name" value="PHOSPHORIBOSYLAMINE--GLYCINE LIGASE, CHLOROPLASTIC"/>
    <property type="match status" value="1"/>
</dbReference>
<dbReference type="InterPro" id="IPR020562">
    <property type="entry name" value="PRibGlycinamide_synth_N"/>
</dbReference>
<evidence type="ECO:0000256" key="2">
    <source>
        <dbReference type="ARBA" id="ARBA00001946"/>
    </source>
</evidence>
<evidence type="ECO:0000256" key="4">
    <source>
        <dbReference type="ARBA" id="ARBA00013255"/>
    </source>
</evidence>
<proteinExistence type="inferred from homology"/>
<evidence type="ECO:0000256" key="12">
    <source>
        <dbReference type="HAMAP-Rule" id="MF_00138"/>
    </source>
</evidence>
<dbReference type="SUPFAM" id="SSF51246">
    <property type="entry name" value="Rudiment single hybrid motif"/>
    <property type="match status" value="1"/>
</dbReference>
<evidence type="ECO:0000256" key="11">
    <source>
        <dbReference type="ARBA" id="ARBA00042864"/>
    </source>
</evidence>
<comment type="pathway">
    <text evidence="3 12">Purine metabolism; IMP biosynthesis via de novo pathway; N(1)-(5-phospho-D-ribosyl)glycinamide from 5-phospho-alpha-D-ribose 1-diphosphate: step 2/2.</text>
</comment>
<dbReference type="SMART" id="SM01209">
    <property type="entry name" value="GARS_A"/>
    <property type="match status" value="1"/>
</dbReference>
<dbReference type="InterPro" id="IPR020561">
    <property type="entry name" value="PRibGlycinamid_synth_ATP-grasp"/>
</dbReference>
<dbReference type="PANTHER" id="PTHR43472">
    <property type="entry name" value="PHOSPHORIBOSYLAMINE--GLYCINE LIGASE"/>
    <property type="match status" value="1"/>
</dbReference>
<keyword evidence="7 12" id="KW-0658">Purine biosynthesis</keyword>
<dbReference type="InterPro" id="IPR020560">
    <property type="entry name" value="PRibGlycinamide_synth_C-dom"/>
</dbReference>
<comment type="cofactor">
    <cofactor evidence="1">
        <name>Mn(2+)</name>
        <dbReference type="ChEBI" id="CHEBI:29035"/>
    </cofactor>
</comment>
<dbReference type="PROSITE" id="PS50975">
    <property type="entry name" value="ATP_GRASP"/>
    <property type="match status" value="1"/>
</dbReference>
<dbReference type="PROSITE" id="PS00184">
    <property type="entry name" value="GARS"/>
    <property type="match status" value="1"/>
</dbReference>
<dbReference type="EC" id="6.3.4.13" evidence="4 12"/>
<dbReference type="InterPro" id="IPR011761">
    <property type="entry name" value="ATP-grasp"/>
</dbReference>
<comment type="similarity">
    <text evidence="9 12">Belongs to the GARS family.</text>
</comment>
<dbReference type="Gene3D" id="3.40.50.20">
    <property type="match status" value="1"/>
</dbReference>
<dbReference type="Pfam" id="PF02844">
    <property type="entry name" value="GARS_N"/>
    <property type="match status" value="1"/>
</dbReference>
<evidence type="ECO:0000256" key="5">
    <source>
        <dbReference type="ARBA" id="ARBA00022598"/>
    </source>
</evidence>
<evidence type="ECO:0000256" key="10">
    <source>
        <dbReference type="ARBA" id="ARBA00042242"/>
    </source>
</evidence>
<dbReference type="Pfam" id="PF01071">
    <property type="entry name" value="GARS_A"/>
    <property type="match status" value="1"/>
</dbReference>
<dbReference type="RefSeq" id="WP_277731914.1">
    <property type="nucleotide sequence ID" value="NZ_CP120733.1"/>
</dbReference>
<reference evidence="15 16" key="1">
    <citation type="submission" date="2023-03" db="EMBL/GenBank/DDBJ databases">
        <title>Complete genome sequence of Tepidibacter sp. SWIR-1, isolated from a deep-sea hydrothermal vent.</title>
        <authorList>
            <person name="Li X."/>
        </authorList>
    </citation>
    <scope>NUCLEOTIDE SEQUENCE [LARGE SCALE GENOMIC DNA]</scope>
    <source>
        <strain evidence="15 16">SWIR-1</strain>
    </source>
</reference>
<dbReference type="SUPFAM" id="SSF56059">
    <property type="entry name" value="Glutathione synthetase ATP-binding domain-like"/>
    <property type="match status" value="1"/>
</dbReference>
<dbReference type="InterPro" id="IPR037123">
    <property type="entry name" value="PRibGlycinamide_synth_C_sf"/>
</dbReference>
<evidence type="ECO:0000256" key="9">
    <source>
        <dbReference type="ARBA" id="ARBA00038345"/>
    </source>
</evidence>
<dbReference type="HAMAP" id="MF_00138">
    <property type="entry name" value="GARS"/>
    <property type="match status" value="1"/>
</dbReference>
<dbReference type="InterPro" id="IPR013815">
    <property type="entry name" value="ATP_grasp_subdomain_1"/>
</dbReference>
<comment type="catalytic activity">
    <reaction evidence="12">
        <text>5-phospho-beta-D-ribosylamine + glycine + ATP = N(1)-(5-phospho-beta-D-ribosyl)glycinamide + ADP + phosphate + H(+)</text>
        <dbReference type="Rhea" id="RHEA:17453"/>
        <dbReference type="ChEBI" id="CHEBI:15378"/>
        <dbReference type="ChEBI" id="CHEBI:30616"/>
        <dbReference type="ChEBI" id="CHEBI:43474"/>
        <dbReference type="ChEBI" id="CHEBI:57305"/>
        <dbReference type="ChEBI" id="CHEBI:58681"/>
        <dbReference type="ChEBI" id="CHEBI:143788"/>
        <dbReference type="ChEBI" id="CHEBI:456216"/>
        <dbReference type="EC" id="6.3.4.13"/>
    </reaction>
</comment>
<dbReference type="InterPro" id="IPR020559">
    <property type="entry name" value="PRibGlycinamide_synth_CS"/>
</dbReference>
<keyword evidence="5 12" id="KW-0436">Ligase</keyword>
<dbReference type="InterPro" id="IPR011054">
    <property type="entry name" value="Rudment_hybrid_motif"/>
</dbReference>